<sequence length="316" mass="34365">MPLLPPDVAIVLLNYNGGTDTTKCLQALYGLSSPPGQIIVVDNASTAEDRNVIEATWERLRKVSGKNAIRGHWVLLTENRGFSAGNNAGIQLALQDPACRAVWILNNDTEPAVEALETLCRRLNDNPKAGLAGSTLVYSHARNTVQCAGGFVLSRLTGATPALHGGESLETVGRIPPESVERKLGYLCGASILVRREVFKTAGFLPEEYFLYYEDAAFCLDAQRADYSLVWAPGSIVFHKEGGSTGAKSEAADRGLKRSRIVDYLALRNRIYLIRRYFPHCLPVAIASYAGVMLNRLRRGQGGRLPLVLKALADGI</sequence>
<dbReference type="Pfam" id="PF00535">
    <property type="entry name" value="Glycos_transf_2"/>
    <property type="match status" value="1"/>
</dbReference>
<organism evidence="5">
    <name type="scientific">uncultured delta proteobacterium</name>
    <dbReference type="NCBI Taxonomy" id="34034"/>
    <lineage>
        <taxon>Bacteria</taxon>
        <taxon>Deltaproteobacteria</taxon>
        <taxon>environmental samples</taxon>
    </lineage>
</organism>
<name>A0A212KH54_9DELT</name>
<evidence type="ECO:0000259" key="4">
    <source>
        <dbReference type="Pfam" id="PF00535"/>
    </source>
</evidence>
<dbReference type="CDD" id="cd04186">
    <property type="entry name" value="GT_2_like_c"/>
    <property type="match status" value="1"/>
</dbReference>
<dbReference type="InterPro" id="IPR001173">
    <property type="entry name" value="Glyco_trans_2-like"/>
</dbReference>
<dbReference type="Gene3D" id="3.90.550.10">
    <property type="entry name" value="Spore Coat Polysaccharide Biosynthesis Protein SpsA, Chain A"/>
    <property type="match status" value="1"/>
</dbReference>
<dbReference type="PANTHER" id="PTHR43179:SF12">
    <property type="entry name" value="GALACTOFURANOSYLTRANSFERASE GLFT2"/>
    <property type="match status" value="1"/>
</dbReference>
<proteinExistence type="inferred from homology"/>
<protein>
    <submittedName>
        <fullName evidence="5">Glycosyl transferase family 2</fullName>
    </submittedName>
</protein>
<keyword evidence="2" id="KW-0328">Glycosyltransferase</keyword>
<dbReference type="PANTHER" id="PTHR43179">
    <property type="entry name" value="RHAMNOSYLTRANSFERASE WBBL"/>
    <property type="match status" value="1"/>
</dbReference>
<comment type="similarity">
    <text evidence="1">Belongs to the glycosyltransferase 2 family.</text>
</comment>
<dbReference type="AlphaFoldDB" id="A0A212KH54"/>
<dbReference type="GO" id="GO:0016757">
    <property type="term" value="F:glycosyltransferase activity"/>
    <property type="evidence" value="ECO:0007669"/>
    <property type="project" value="UniProtKB-KW"/>
</dbReference>
<feature type="domain" description="Glycosyltransferase 2-like" evidence="4">
    <location>
        <begin position="10"/>
        <end position="199"/>
    </location>
</feature>
<dbReference type="SUPFAM" id="SSF53448">
    <property type="entry name" value="Nucleotide-diphospho-sugar transferases"/>
    <property type="match status" value="1"/>
</dbReference>
<evidence type="ECO:0000256" key="3">
    <source>
        <dbReference type="ARBA" id="ARBA00022679"/>
    </source>
</evidence>
<keyword evidence="3 5" id="KW-0808">Transferase</keyword>
<evidence type="ECO:0000313" key="5">
    <source>
        <dbReference type="EMBL" id="SBW10948.1"/>
    </source>
</evidence>
<dbReference type="InterPro" id="IPR029044">
    <property type="entry name" value="Nucleotide-diphossugar_trans"/>
</dbReference>
<dbReference type="EMBL" id="FLUQ01000007">
    <property type="protein sequence ID" value="SBW10948.1"/>
    <property type="molecule type" value="Genomic_DNA"/>
</dbReference>
<evidence type="ECO:0000256" key="1">
    <source>
        <dbReference type="ARBA" id="ARBA00006739"/>
    </source>
</evidence>
<accession>A0A212KH54</accession>
<evidence type="ECO:0000256" key="2">
    <source>
        <dbReference type="ARBA" id="ARBA00022676"/>
    </source>
</evidence>
<reference evidence="5" key="1">
    <citation type="submission" date="2016-04" db="EMBL/GenBank/DDBJ databases">
        <authorList>
            <person name="Evans L.H."/>
            <person name="Alamgir A."/>
            <person name="Owens N."/>
            <person name="Weber N.D."/>
            <person name="Virtaneva K."/>
            <person name="Barbian K."/>
            <person name="Babar A."/>
            <person name="Rosenke K."/>
        </authorList>
    </citation>
    <scope>NUCLEOTIDE SEQUENCE</scope>
    <source>
        <strain evidence="5">86</strain>
    </source>
</reference>
<gene>
    <name evidence="5" type="ORF">KL86DPRO_70103</name>
</gene>